<dbReference type="GO" id="GO:0016020">
    <property type="term" value="C:membrane"/>
    <property type="evidence" value="ECO:0007669"/>
    <property type="project" value="UniProtKB-SubCell"/>
</dbReference>
<feature type="compositionally biased region" description="Basic and acidic residues" evidence="6">
    <location>
        <begin position="650"/>
        <end position="662"/>
    </location>
</feature>
<feature type="transmembrane region" description="Helical" evidence="7">
    <location>
        <begin position="337"/>
        <end position="359"/>
    </location>
</feature>
<evidence type="ECO:0000256" key="2">
    <source>
        <dbReference type="ARBA" id="ARBA00022692"/>
    </source>
</evidence>
<feature type="region of interest" description="Disordered" evidence="6">
    <location>
        <begin position="457"/>
        <end position="513"/>
    </location>
</feature>
<feature type="compositionally biased region" description="Basic and acidic residues" evidence="6">
    <location>
        <begin position="626"/>
        <end position="636"/>
    </location>
</feature>
<feature type="transmembrane region" description="Helical" evidence="7">
    <location>
        <begin position="128"/>
        <end position="145"/>
    </location>
</feature>
<keyword evidence="10" id="KW-1185">Reference proteome</keyword>
<comment type="caution">
    <text evidence="9">The sequence shown here is derived from an EMBL/GenBank/DDBJ whole genome shotgun (WGS) entry which is preliminary data.</text>
</comment>
<feature type="transmembrane region" description="Helical" evidence="7">
    <location>
        <begin position="154"/>
        <end position="174"/>
    </location>
</feature>
<dbReference type="Proteomes" id="UP000276133">
    <property type="component" value="Unassembled WGS sequence"/>
</dbReference>
<feature type="transmembrane region" description="Helical" evidence="7">
    <location>
        <begin position="210"/>
        <end position="230"/>
    </location>
</feature>
<feature type="region of interest" description="Disordered" evidence="6">
    <location>
        <begin position="896"/>
        <end position="918"/>
    </location>
</feature>
<evidence type="ECO:0000256" key="3">
    <source>
        <dbReference type="ARBA" id="ARBA00022989"/>
    </source>
</evidence>
<feature type="compositionally biased region" description="Polar residues" evidence="6">
    <location>
        <begin position="610"/>
        <end position="623"/>
    </location>
</feature>
<feature type="coiled-coil region" evidence="5">
    <location>
        <begin position="1325"/>
        <end position="1394"/>
    </location>
</feature>
<feature type="transmembrane region" description="Helical" evidence="7">
    <location>
        <begin position="36"/>
        <end position="56"/>
    </location>
</feature>
<dbReference type="PANTHER" id="PTHR22911">
    <property type="entry name" value="ACYL-MALONYL CONDENSING ENZYME-RELATED"/>
    <property type="match status" value="1"/>
</dbReference>
<evidence type="ECO:0000256" key="1">
    <source>
        <dbReference type="ARBA" id="ARBA00004141"/>
    </source>
</evidence>
<feature type="coiled-coil region" evidence="5">
    <location>
        <begin position="1140"/>
        <end position="1216"/>
    </location>
</feature>
<feature type="transmembrane region" description="Helical" evidence="7">
    <location>
        <begin position="68"/>
        <end position="87"/>
    </location>
</feature>
<keyword evidence="5" id="KW-0175">Coiled coil</keyword>
<dbReference type="EMBL" id="REGN01003114">
    <property type="protein sequence ID" value="RNA24471.1"/>
    <property type="molecule type" value="Genomic_DNA"/>
</dbReference>
<feature type="compositionally biased region" description="Basic and acidic residues" evidence="6">
    <location>
        <begin position="457"/>
        <end position="473"/>
    </location>
</feature>
<dbReference type="STRING" id="10195.A0A3M7RLR8"/>
<dbReference type="OrthoDB" id="306876at2759"/>
<feature type="domain" description="EamA" evidence="8">
    <location>
        <begin position="37"/>
        <end position="168"/>
    </location>
</feature>
<feature type="compositionally biased region" description="Basic and acidic residues" evidence="6">
    <location>
        <begin position="549"/>
        <end position="559"/>
    </location>
</feature>
<feature type="region of interest" description="Disordered" evidence="6">
    <location>
        <begin position="538"/>
        <end position="726"/>
    </location>
</feature>
<feature type="compositionally biased region" description="Polar residues" evidence="6">
    <location>
        <begin position="560"/>
        <end position="588"/>
    </location>
</feature>
<organism evidence="9 10">
    <name type="scientific">Brachionus plicatilis</name>
    <name type="common">Marine rotifer</name>
    <name type="synonym">Brachionus muelleri</name>
    <dbReference type="NCBI Taxonomy" id="10195"/>
    <lineage>
        <taxon>Eukaryota</taxon>
        <taxon>Metazoa</taxon>
        <taxon>Spiralia</taxon>
        <taxon>Gnathifera</taxon>
        <taxon>Rotifera</taxon>
        <taxon>Eurotatoria</taxon>
        <taxon>Monogononta</taxon>
        <taxon>Pseudotrocha</taxon>
        <taxon>Ploima</taxon>
        <taxon>Brachionidae</taxon>
        <taxon>Brachionus</taxon>
    </lineage>
</organism>
<name>A0A3M7RLR8_BRAPC</name>
<evidence type="ECO:0000313" key="9">
    <source>
        <dbReference type="EMBL" id="RNA24471.1"/>
    </source>
</evidence>
<feature type="transmembrane region" description="Helical" evidence="7">
    <location>
        <begin position="99"/>
        <end position="116"/>
    </location>
</feature>
<evidence type="ECO:0000256" key="7">
    <source>
        <dbReference type="SAM" id="Phobius"/>
    </source>
</evidence>
<keyword evidence="2 7" id="KW-0812">Transmembrane</keyword>
<dbReference type="InterPro" id="IPR000620">
    <property type="entry name" value="EamA_dom"/>
</dbReference>
<feature type="compositionally biased region" description="Basic and acidic residues" evidence="6">
    <location>
        <begin position="589"/>
        <end position="609"/>
    </location>
</feature>
<gene>
    <name evidence="9" type="ORF">BpHYR1_051896</name>
</gene>
<reference evidence="9 10" key="1">
    <citation type="journal article" date="2018" name="Sci. Rep.">
        <title>Genomic signatures of local adaptation to the degree of environmental predictability in rotifers.</title>
        <authorList>
            <person name="Franch-Gras L."/>
            <person name="Hahn C."/>
            <person name="Garcia-Roger E.M."/>
            <person name="Carmona M.J."/>
            <person name="Serra M."/>
            <person name="Gomez A."/>
        </authorList>
    </citation>
    <scope>NUCLEOTIDE SEQUENCE [LARGE SCALE GENOMIC DNA]</scope>
    <source>
        <strain evidence="9">HYR1</strain>
    </source>
</reference>
<keyword evidence="4 7" id="KW-0472">Membrane</keyword>
<feature type="transmembrane region" description="Helical" evidence="7">
    <location>
        <begin position="279"/>
        <end position="300"/>
    </location>
</feature>
<dbReference type="PANTHER" id="PTHR22911:SF6">
    <property type="entry name" value="SOLUTE CARRIER FAMILY 35 MEMBER G1"/>
    <property type="match status" value="1"/>
</dbReference>
<evidence type="ECO:0000256" key="5">
    <source>
        <dbReference type="SAM" id="Coils"/>
    </source>
</evidence>
<feature type="region of interest" description="Disordered" evidence="6">
    <location>
        <begin position="1493"/>
        <end position="1528"/>
    </location>
</feature>
<feature type="transmembrane region" description="Helical" evidence="7">
    <location>
        <begin position="312"/>
        <end position="331"/>
    </location>
</feature>
<accession>A0A3M7RLR8</accession>
<dbReference type="InterPro" id="IPR037185">
    <property type="entry name" value="EmrE-like"/>
</dbReference>
<evidence type="ECO:0000259" key="8">
    <source>
        <dbReference type="Pfam" id="PF00892"/>
    </source>
</evidence>
<feature type="compositionally biased region" description="Polar residues" evidence="6">
    <location>
        <begin position="638"/>
        <end position="648"/>
    </location>
</feature>
<evidence type="ECO:0000313" key="10">
    <source>
        <dbReference type="Proteomes" id="UP000276133"/>
    </source>
</evidence>
<feature type="compositionally biased region" description="Polar residues" evidence="6">
    <location>
        <begin position="538"/>
        <end position="548"/>
    </location>
</feature>
<evidence type="ECO:0000256" key="4">
    <source>
        <dbReference type="ARBA" id="ARBA00023136"/>
    </source>
</evidence>
<feature type="region of interest" description="Disordered" evidence="6">
    <location>
        <begin position="791"/>
        <end position="822"/>
    </location>
</feature>
<feature type="transmembrane region" description="Helical" evidence="7">
    <location>
        <begin position="242"/>
        <end position="264"/>
    </location>
</feature>
<feature type="compositionally biased region" description="Basic and acidic residues" evidence="6">
    <location>
        <begin position="690"/>
        <end position="726"/>
    </location>
</feature>
<proteinExistence type="predicted"/>
<keyword evidence="3 7" id="KW-1133">Transmembrane helix</keyword>
<feature type="domain" description="EamA" evidence="8">
    <location>
        <begin position="211"/>
        <end position="354"/>
    </location>
</feature>
<dbReference type="SUPFAM" id="SSF103481">
    <property type="entry name" value="Multidrug resistance efflux transporter EmrE"/>
    <property type="match status" value="2"/>
</dbReference>
<protein>
    <submittedName>
        <fullName evidence="9">Melanoma inhibitory activity 3</fullName>
    </submittedName>
</protein>
<evidence type="ECO:0000256" key="6">
    <source>
        <dbReference type="SAM" id="MobiDB-lite"/>
    </source>
</evidence>
<feature type="compositionally biased region" description="Basic and acidic residues" evidence="6">
    <location>
        <begin position="805"/>
        <end position="814"/>
    </location>
</feature>
<feature type="compositionally biased region" description="Polar residues" evidence="6">
    <location>
        <begin position="671"/>
        <end position="680"/>
    </location>
</feature>
<feature type="transmembrane region" description="Helical" evidence="7">
    <location>
        <begin position="394"/>
        <end position="413"/>
    </location>
</feature>
<dbReference type="Pfam" id="PF00892">
    <property type="entry name" value="EamA"/>
    <property type="match status" value="2"/>
</dbReference>
<feature type="compositionally biased region" description="Basic and acidic residues" evidence="6">
    <location>
        <begin position="901"/>
        <end position="918"/>
    </location>
</feature>
<comment type="subcellular location">
    <subcellularLocation>
        <location evidence="1">Membrane</location>
        <topology evidence="1">Multi-pass membrane protein</topology>
    </subcellularLocation>
</comment>
<sequence length="1679" mass="191102">METSYRTENSKVYESVPLKDLNEVEQEEKQFCLRPILGYLLGLLYAFCVCMMNIFVKMGSSLDASNHSTFAYTIQLIVMLVIVKAHHQPTLGPKSQRKLLLVRGAAGSATIILGFFSVRYLDIGDIETLSNSAVIMTAVLSRFFLNEKLTMSHILALILTITGVLFIVRPSFLFNLEEEMETLLHVNLTETNHSHSEIIDHSKRSFMETLIGVCIVLSSALCFSITQVSVRKLCLINAHFSVATLYPALIGLPASIIISAVLLATDNSNIDLEQNKDVLLLHLSYAVVGGFFGTACNIIIQYALRYEDATKIAMVKTFGVLFSFILQYLFLDITVDFLGIIGAVIIVSAILFVLGLKILDPKLSKSKNCLFHFRPEHKYFESSPELNVLRMKKVIISILVVLAIFECVFSDQINQSSSNLDSIELESVQNGKDHVFFDKTESKILYKDKNASDLDKEVDLNVQKDSREAEATSKNENPPIPNKTDNSENKNTSDVNLANKPVEEPQESLPKHNYLPESINEQQTGSSLHEKTQIQEEISTQIDDNTLGKNKELSDEGSHVKSTQSLEKISENSITSSDAIETDLNQMESRIEQKAHSQKAEGSDEKQYEENFSNRIENSQFNEENNEAKHTKKEESDSAQINAKNSSEFFEIKKNADSKLVESESVELEIPNSTIETVLQKNEENIASDLKSKNEKKSTEDTEKLDIYDSNSENKEPLIQKDQKIDDNSENLAQKQEEKKENILVQKDKEIFVSEESNEEKKSETLSQNSQENIDNIFDRLESLVQDNEKNVDNNLDRPGSLVQDNEKNVDNNLDRPGSLVQDNEKNVDNILDRPGSLVQDNEKNVDNILDRPGSLVQDNEKNVDNNLDRPESLVQENEKIMDNILDLKEKEIFVSEESNEEKKSEILSQNGEEKRDNFLEKSKTLVQTNEEKNAQETRDEFDSTLIQNEEEHDEKNSDFVIELPSTETLFTENVPESRTELETTTIFAENSDTKNNIEEPRPPLDSLSKKFGNKIKKLKEHGLRHVQEEIVLDSDRARMENSNSSSDQVCANLHNFKQILSENFEPLYLPIVSLLPEDIQLVLLNESFAGIPNASLIFLALNMLLVSSFFFLLIRIVEGKKINLNSNLNNQLIWQTNRIRQLEFDLKTYASLIEESEQKKSANEALISEKETMVKELNERLSKSIREQEFTEKELSKLKTNETKLLKESNQLRTELNSLNDVFTQQKGVYSQQIDQKDTQILEFNQLIERQKQDLLCLQEQLSDHSLVKEQNGRLSAELAECLNTVEMLKNSLSIKNSSRSSDIEDYVQVESQDEQNVDSLMNLAQLQMEFKTLQCRYDALVAESAAKDVQMDALRKDAECRQTEGAEWQAKMKKFEKQIKENEMQIRLLNELREKDTKQHVKALTELDSQLKKKTADADKVGHYMEQLRAKQERIQELEGNLARVEKQSNIERQTFEKQTHENWLNAKKLDKELRETRLELENLRSRMREIESGVNQESLAEEPPRPPSTSSNSGGMLPPNGPGFMPFMHQPTFRYPFPPINPAQAVAFMQHLEQQRLGSTSPNQETGRLPNMPPPHILQHFLQNQQFMQQQMAASTNSSQQVSPSDLNNSNILASTALNDYSMNNIDNAADNTQNMINDFDFSSNSGYFNQNGTENCNGYHPEPYSNENVNSNFSV</sequence>